<feature type="coiled-coil region" evidence="1">
    <location>
        <begin position="6"/>
        <end position="47"/>
    </location>
</feature>
<dbReference type="EMBL" id="GBRH01239886">
    <property type="protein sequence ID" value="JAD58009.1"/>
    <property type="molecule type" value="Transcribed_RNA"/>
</dbReference>
<organism evidence="2">
    <name type="scientific">Arundo donax</name>
    <name type="common">Giant reed</name>
    <name type="synonym">Donax arundinaceus</name>
    <dbReference type="NCBI Taxonomy" id="35708"/>
    <lineage>
        <taxon>Eukaryota</taxon>
        <taxon>Viridiplantae</taxon>
        <taxon>Streptophyta</taxon>
        <taxon>Embryophyta</taxon>
        <taxon>Tracheophyta</taxon>
        <taxon>Spermatophyta</taxon>
        <taxon>Magnoliopsida</taxon>
        <taxon>Liliopsida</taxon>
        <taxon>Poales</taxon>
        <taxon>Poaceae</taxon>
        <taxon>PACMAD clade</taxon>
        <taxon>Arundinoideae</taxon>
        <taxon>Arundineae</taxon>
        <taxon>Arundo</taxon>
    </lineage>
</organism>
<proteinExistence type="predicted"/>
<dbReference type="AlphaFoldDB" id="A0A0A9B1Y9"/>
<reference evidence="2" key="2">
    <citation type="journal article" date="2015" name="Data Brief">
        <title>Shoot transcriptome of the giant reed, Arundo donax.</title>
        <authorList>
            <person name="Barrero R.A."/>
            <person name="Guerrero F.D."/>
            <person name="Moolhuijzen P."/>
            <person name="Goolsby J.A."/>
            <person name="Tidwell J."/>
            <person name="Bellgard S.E."/>
            <person name="Bellgard M.I."/>
        </authorList>
    </citation>
    <scope>NUCLEOTIDE SEQUENCE</scope>
    <source>
        <tissue evidence="2">Shoot tissue taken approximately 20 cm above the soil surface</tissue>
    </source>
</reference>
<reference evidence="2" key="1">
    <citation type="submission" date="2014-09" db="EMBL/GenBank/DDBJ databases">
        <authorList>
            <person name="Magalhaes I.L.F."/>
            <person name="Oliveira U."/>
            <person name="Santos F.R."/>
            <person name="Vidigal T.H.D.A."/>
            <person name="Brescovit A.D."/>
            <person name="Santos A.J."/>
        </authorList>
    </citation>
    <scope>NUCLEOTIDE SEQUENCE</scope>
    <source>
        <tissue evidence="2">Shoot tissue taken approximately 20 cm above the soil surface</tissue>
    </source>
</reference>
<name>A0A0A9B1Y9_ARUDO</name>
<keyword evidence="1" id="KW-0175">Coiled coil</keyword>
<evidence type="ECO:0000313" key="2">
    <source>
        <dbReference type="EMBL" id="JAD58009.1"/>
    </source>
</evidence>
<protein>
    <submittedName>
        <fullName evidence="2">Uncharacterized protein</fullName>
    </submittedName>
</protein>
<evidence type="ECO:0000256" key="1">
    <source>
        <dbReference type="SAM" id="Coils"/>
    </source>
</evidence>
<accession>A0A0A9B1Y9</accession>
<sequence>MEILARKKAENEKVSLLQCLDQMQARMDQLEQRMEQERTNVETMSQHGSNSRTQGLMKLMMRDSMKIKVSKSMLLQITIL</sequence>